<organism evidence="1 2">
    <name type="scientific">Romanomermis culicivorax</name>
    <name type="common">Nematode worm</name>
    <dbReference type="NCBI Taxonomy" id="13658"/>
    <lineage>
        <taxon>Eukaryota</taxon>
        <taxon>Metazoa</taxon>
        <taxon>Ecdysozoa</taxon>
        <taxon>Nematoda</taxon>
        <taxon>Enoplea</taxon>
        <taxon>Dorylaimia</taxon>
        <taxon>Mermithida</taxon>
        <taxon>Mermithoidea</taxon>
        <taxon>Mermithidae</taxon>
        <taxon>Romanomermis</taxon>
    </lineage>
</organism>
<evidence type="ECO:0000313" key="1">
    <source>
        <dbReference type="Proteomes" id="UP000887565"/>
    </source>
</evidence>
<keyword evidence="1" id="KW-1185">Reference proteome</keyword>
<sequence>MHRPMIKKKPMADGFFVKMASANNNQRRVLDISLNSSVTFPIEAGYARRTRTRINPLQSYLLLRLVSDNGGTLKSATLGRLIFGIDGELLLQQ</sequence>
<dbReference type="WBParaSite" id="nRc.2.0.1.t41917-RA">
    <property type="protein sequence ID" value="nRc.2.0.1.t41917-RA"/>
    <property type="gene ID" value="nRc.2.0.1.g41917"/>
</dbReference>
<proteinExistence type="predicted"/>
<dbReference type="AlphaFoldDB" id="A0A915KUV4"/>
<protein>
    <submittedName>
        <fullName evidence="2">Uncharacterized protein</fullName>
    </submittedName>
</protein>
<reference evidence="2" key="1">
    <citation type="submission" date="2022-11" db="UniProtKB">
        <authorList>
            <consortium name="WormBaseParasite"/>
        </authorList>
    </citation>
    <scope>IDENTIFICATION</scope>
</reference>
<name>A0A915KUV4_ROMCU</name>
<evidence type="ECO:0000313" key="2">
    <source>
        <dbReference type="WBParaSite" id="nRc.2.0.1.t41917-RA"/>
    </source>
</evidence>
<accession>A0A915KUV4</accession>
<dbReference type="Proteomes" id="UP000887565">
    <property type="component" value="Unplaced"/>
</dbReference>